<dbReference type="STRING" id="1173020.Cha6605_1081"/>
<proteinExistence type="predicted"/>
<accession>K9UB52</accession>
<dbReference type="eggNOG" id="ENOG5033H9K">
    <property type="taxonomic scope" value="Bacteria"/>
</dbReference>
<keyword evidence="1" id="KW-0472">Membrane</keyword>
<reference evidence="2 3" key="1">
    <citation type="submission" date="2012-05" db="EMBL/GenBank/DDBJ databases">
        <title>Finished chromosome of genome of Chamaesiphon sp. PCC 6605.</title>
        <authorList>
            <consortium name="US DOE Joint Genome Institute"/>
            <person name="Gugger M."/>
            <person name="Coursin T."/>
            <person name="Rippka R."/>
            <person name="Tandeau De Marsac N."/>
            <person name="Huntemann M."/>
            <person name="Wei C.-L."/>
            <person name="Han J."/>
            <person name="Detter J.C."/>
            <person name="Han C."/>
            <person name="Tapia R."/>
            <person name="Chen A."/>
            <person name="Kyrpides N."/>
            <person name="Mavromatis K."/>
            <person name="Markowitz V."/>
            <person name="Szeto E."/>
            <person name="Ivanova N."/>
            <person name="Pagani I."/>
            <person name="Pati A."/>
            <person name="Goodwin L."/>
            <person name="Nordberg H.P."/>
            <person name="Cantor M.N."/>
            <person name="Hua S.X."/>
            <person name="Woyke T."/>
            <person name="Kerfeld C.A."/>
        </authorList>
    </citation>
    <scope>NUCLEOTIDE SEQUENCE [LARGE SCALE GENOMIC DNA]</scope>
    <source>
        <strain evidence="3">ATCC 27169 / PCC 6605</strain>
    </source>
</reference>
<keyword evidence="1" id="KW-0812">Transmembrane</keyword>
<keyword evidence="3" id="KW-1185">Reference proteome</keyword>
<keyword evidence="1" id="KW-1133">Transmembrane helix</keyword>
<gene>
    <name evidence="2" type="ORF">Cha6605_1081</name>
</gene>
<sequence>MILRIIGLLCLGGAGIAGASWLNTENIMLPLSKEILISNRKTYSLAFTPNQSASERDYNVRLYFGKTGESSLNCEDIKLLGVRWTISTSETVKAWNTLESTDYSCNDRDSFTRLDFSAPSFKPHTNYYFHLSTANEIQNRENINTRVTIQHTDGIGLHYLFMDKALMELFGGGLLLVSLICFAIDLLKFLFNAMNKQRY</sequence>
<evidence type="ECO:0000256" key="1">
    <source>
        <dbReference type="SAM" id="Phobius"/>
    </source>
</evidence>
<dbReference type="EMBL" id="CP003600">
    <property type="protein sequence ID" value="AFY92312.1"/>
    <property type="molecule type" value="Genomic_DNA"/>
</dbReference>
<dbReference type="AlphaFoldDB" id="K9UB52"/>
<evidence type="ECO:0000313" key="3">
    <source>
        <dbReference type="Proteomes" id="UP000010366"/>
    </source>
</evidence>
<dbReference type="OrthoDB" id="572878at2"/>
<protein>
    <submittedName>
        <fullName evidence="2">Uncharacterized protein</fullName>
    </submittedName>
</protein>
<name>K9UB52_CHAP6</name>
<evidence type="ECO:0000313" key="2">
    <source>
        <dbReference type="EMBL" id="AFY92312.1"/>
    </source>
</evidence>
<dbReference type="HOGENOM" id="CLU_118478_0_0_3"/>
<dbReference type="KEGG" id="cmp:Cha6605_1081"/>
<organism evidence="2 3">
    <name type="scientific">Chamaesiphon minutus (strain ATCC 27169 / PCC 6605)</name>
    <dbReference type="NCBI Taxonomy" id="1173020"/>
    <lineage>
        <taxon>Bacteria</taxon>
        <taxon>Bacillati</taxon>
        <taxon>Cyanobacteriota</taxon>
        <taxon>Cyanophyceae</taxon>
        <taxon>Gomontiellales</taxon>
        <taxon>Chamaesiphonaceae</taxon>
        <taxon>Chamaesiphon</taxon>
    </lineage>
</organism>
<feature type="transmembrane region" description="Helical" evidence="1">
    <location>
        <begin position="169"/>
        <end position="191"/>
    </location>
</feature>
<dbReference type="Proteomes" id="UP000010366">
    <property type="component" value="Chromosome"/>
</dbReference>